<dbReference type="RefSeq" id="WP_125312144.1">
    <property type="nucleotide sequence ID" value="NZ_RSEC01000053.1"/>
</dbReference>
<dbReference type="InterPro" id="IPR041229">
    <property type="entry name" value="HEPN_Apea"/>
</dbReference>
<evidence type="ECO:0000259" key="2">
    <source>
        <dbReference type="Pfam" id="PF18862"/>
    </source>
</evidence>
<comment type="caution">
    <text evidence="3">The sequence shown here is derived from an EMBL/GenBank/DDBJ whole genome shotgun (WGS) entry which is preliminary data.</text>
</comment>
<dbReference type="AlphaFoldDB" id="A0A427T742"/>
<evidence type="ECO:0000313" key="3">
    <source>
        <dbReference type="EMBL" id="RSD15503.1"/>
    </source>
</evidence>
<protein>
    <submittedName>
        <fullName evidence="3">Uncharacterized protein</fullName>
    </submittedName>
</protein>
<dbReference type="Pfam" id="PF18862">
    <property type="entry name" value="ApeA_NTD1"/>
    <property type="match status" value="1"/>
</dbReference>
<accession>A0A427T742</accession>
<organism evidence="3 4">
    <name type="scientific">Amycolatopsis eburnea</name>
    <dbReference type="NCBI Taxonomy" id="2267691"/>
    <lineage>
        <taxon>Bacteria</taxon>
        <taxon>Bacillati</taxon>
        <taxon>Actinomycetota</taxon>
        <taxon>Actinomycetes</taxon>
        <taxon>Pseudonocardiales</taxon>
        <taxon>Pseudonocardiaceae</taxon>
        <taxon>Amycolatopsis</taxon>
    </lineage>
</organism>
<name>A0A427T742_9PSEU</name>
<gene>
    <name evidence="3" type="ORF">EIY87_24370</name>
</gene>
<sequence>MAHTGTPAPDTGDLMKRIDTAGKFWLIGHEEDVLPGRLKFDPAAQGIELSLIGRFKSSGSPNRELDTRILGICDSGPVTLDRSFFAGNVIRSSGLDESRHHANRLFMGHHFTDPEIAVTSATIEIDHLSDWIAQTGITKQFTPRDVTSNTPSAFSASCTSTPAEASDFSRGSITLNSHWRQEETSPHQVQLNYWHSIRIEYETPQAFEVAQRDVARLQDLVTMCTDSFANLTNFSIEAPDAMVTMIDGTQTEFSQRIEFLAPSIHRKSDKTSRRSANSSNFITFAEVGGVATLANWVDHVDSFQQPLNSMMSIRHNTQMYMENKFLNIMQAAEAYHRITHSNSHVDEEEFSKLRLELVAATPAEHRDWLDEKIKFINTPTLNKRMRQLARSAGPSIRALIKNLDHWSFTIAGTRNELTHLGRKSGKITGRDLYYLSESVYIVIRSCMLLEAGVAPVELSRKADSEALLQHADRIHASIQRVRHELRET</sequence>
<evidence type="ECO:0000259" key="1">
    <source>
        <dbReference type="Pfam" id="PF18739"/>
    </source>
</evidence>
<dbReference type="InterPro" id="IPR041223">
    <property type="entry name" value="ApeA_NTD"/>
</dbReference>
<dbReference type="EMBL" id="RSEC01000053">
    <property type="protein sequence ID" value="RSD15503.1"/>
    <property type="molecule type" value="Genomic_DNA"/>
</dbReference>
<dbReference type="Pfam" id="PF18739">
    <property type="entry name" value="HEPN_Apea"/>
    <property type="match status" value="1"/>
</dbReference>
<evidence type="ECO:0000313" key="4">
    <source>
        <dbReference type="Proteomes" id="UP000267081"/>
    </source>
</evidence>
<dbReference type="OrthoDB" id="4338547at2"/>
<proteinExistence type="predicted"/>
<feature type="domain" description="Apea-like HEPN" evidence="1">
    <location>
        <begin position="326"/>
        <end position="453"/>
    </location>
</feature>
<keyword evidence="4" id="KW-1185">Reference proteome</keyword>
<reference evidence="3 4" key="1">
    <citation type="submission" date="2018-12" db="EMBL/GenBank/DDBJ databases">
        <title>Amycolatopsis eburnea sp. nov. actinomycete associate with arbuscular mycorrhiza fungal spore.</title>
        <authorList>
            <person name="Lumyong S."/>
            <person name="Chaiya L."/>
        </authorList>
    </citation>
    <scope>NUCLEOTIDE SEQUENCE [LARGE SCALE GENOMIC DNA]</scope>
    <source>
        <strain evidence="3 4">GLM-1</strain>
    </source>
</reference>
<dbReference type="Proteomes" id="UP000267081">
    <property type="component" value="Unassembled WGS sequence"/>
</dbReference>
<feature type="domain" description="ApeA N-terminal" evidence="2">
    <location>
        <begin position="21"/>
        <end position="289"/>
    </location>
</feature>